<dbReference type="Proteomes" id="UP000247152">
    <property type="component" value="Unassembled WGS sequence"/>
</dbReference>
<dbReference type="AlphaFoldDB" id="A0A317U673"/>
<dbReference type="EMBL" id="QHJG01000009">
    <property type="protein sequence ID" value="PWY56287.1"/>
    <property type="molecule type" value="Genomic_DNA"/>
</dbReference>
<gene>
    <name evidence="1" type="ORF">DGG96_07275</name>
</gene>
<evidence type="ECO:0000313" key="2">
    <source>
        <dbReference type="Proteomes" id="UP000247152"/>
    </source>
</evidence>
<evidence type="ECO:0000313" key="1">
    <source>
        <dbReference type="EMBL" id="PWY56287.1"/>
    </source>
</evidence>
<organism evidence="1 2">
    <name type="scientific">Legionella qingyii</name>
    <dbReference type="NCBI Taxonomy" id="2184757"/>
    <lineage>
        <taxon>Bacteria</taxon>
        <taxon>Pseudomonadati</taxon>
        <taxon>Pseudomonadota</taxon>
        <taxon>Gammaproteobacteria</taxon>
        <taxon>Legionellales</taxon>
        <taxon>Legionellaceae</taxon>
        <taxon>Legionella</taxon>
    </lineage>
</organism>
<accession>A0A317U673</accession>
<name>A0A317U673_9GAMM</name>
<protein>
    <submittedName>
        <fullName evidence="1">Uncharacterized protein</fullName>
    </submittedName>
</protein>
<proteinExistence type="predicted"/>
<sequence>MGHGQEIELDQNIRLDLFGVEVIFLSEIASVARSYVTKALALLNISDTDILVVCRIMINLSRGEINSIEHCGDQTNGVHFNSTVVDNEIIVELRNEIMIVSNDILLRVAVFCLMKNLQIVRVLMGISIGIVVNSVIKMKLNLTEIVLDRQGNVW</sequence>
<comment type="caution">
    <text evidence="1">The sequence shown here is derived from an EMBL/GenBank/DDBJ whole genome shotgun (WGS) entry which is preliminary data.</text>
</comment>
<reference evidence="1 2" key="1">
    <citation type="submission" date="2018-05" db="EMBL/GenBank/DDBJ databases">
        <title>Legionella qingyii sp.nov., whole genome shotgun sequence.</title>
        <authorList>
            <person name="Wu H."/>
            <person name="Zhu Q."/>
            <person name="Hu C."/>
        </authorList>
    </citation>
    <scope>NUCLEOTIDE SEQUENCE [LARGE SCALE GENOMIC DNA]</scope>
    <source>
        <strain evidence="1 2">HEB18</strain>
    </source>
</reference>